<feature type="transmembrane region" description="Helical" evidence="1">
    <location>
        <begin position="7"/>
        <end position="27"/>
    </location>
</feature>
<accession>A0A1F4XTU9</accession>
<dbReference type="EMBL" id="MEWW01000003">
    <property type="protein sequence ID" value="OGC85142.1"/>
    <property type="molecule type" value="Genomic_DNA"/>
</dbReference>
<proteinExistence type="predicted"/>
<dbReference type="AlphaFoldDB" id="A0A1F4XTU9"/>
<evidence type="ECO:0000256" key="1">
    <source>
        <dbReference type="SAM" id="Phobius"/>
    </source>
</evidence>
<sequence length="151" mass="18412">MENLAFYAVRIVATPPYFLLFKPLWWLSTPVRRYLRWLDTIIIWRARRDITRRQFVHKFGQWWLVGALVERTTRTFYYWWTGQITLKDLLTIDVYDLWNLVDEEMIGFMMFLPGALLITSFLRWCYQRDVLLKSAMKRIENVPKPKDKQKG</sequence>
<dbReference type="Proteomes" id="UP000178091">
    <property type="component" value="Unassembled WGS sequence"/>
</dbReference>
<evidence type="ECO:0000313" key="3">
    <source>
        <dbReference type="Proteomes" id="UP000178091"/>
    </source>
</evidence>
<organism evidence="2 3">
    <name type="scientific">Candidatus Adlerbacteria bacterium RIFCSPHIGHO2_12_FULL_53_18</name>
    <dbReference type="NCBI Taxonomy" id="1797242"/>
    <lineage>
        <taxon>Bacteria</taxon>
        <taxon>Candidatus Adleribacteriota</taxon>
    </lineage>
</organism>
<feature type="transmembrane region" description="Helical" evidence="1">
    <location>
        <begin position="105"/>
        <end position="126"/>
    </location>
</feature>
<protein>
    <submittedName>
        <fullName evidence="2">Uncharacterized protein</fullName>
    </submittedName>
</protein>
<name>A0A1F4XTU9_9BACT</name>
<keyword evidence="1" id="KW-0812">Transmembrane</keyword>
<gene>
    <name evidence="2" type="ORF">A3F55_01830</name>
</gene>
<reference evidence="2 3" key="1">
    <citation type="journal article" date="2016" name="Nat. Commun.">
        <title>Thousands of microbial genomes shed light on interconnected biogeochemical processes in an aquifer system.</title>
        <authorList>
            <person name="Anantharaman K."/>
            <person name="Brown C.T."/>
            <person name="Hug L.A."/>
            <person name="Sharon I."/>
            <person name="Castelle C.J."/>
            <person name="Probst A.J."/>
            <person name="Thomas B.C."/>
            <person name="Singh A."/>
            <person name="Wilkins M.J."/>
            <person name="Karaoz U."/>
            <person name="Brodie E.L."/>
            <person name="Williams K.H."/>
            <person name="Hubbard S.S."/>
            <person name="Banfield J.F."/>
        </authorList>
    </citation>
    <scope>NUCLEOTIDE SEQUENCE [LARGE SCALE GENOMIC DNA]</scope>
</reference>
<comment type="caution">
    <text evidence="2">The sequence shown here is derived from an EMBL/GenBank/DDBJ whole genome shotgun (WGS) entry which is preliminary data.</text>
</comment>
<keyword evidence="1" id="KW-1133">Transmembrane helix</keyword>
<keyword evidence="1" id="KW-0472">Membrane</keyword>
<evidence type="ECO:0000313" key="2">
    <source>
        <dbReference type="EMBL" id="OGC85142.1"/>
    </source>
</evidence>